<dbReference type="GO" id="GO:0051536">
    <property type="term" value="F:iron-sulfur cluster binding"/>
    <property type="evidence" value="ECO:0007669"/>
    <property type="project" value="UniProtKB-KW"/>
</dbReference>
<dbReference type="OrthoDB" id="9810278at2"/>
<dbReference type="InterPro" id="IPR010327">
    <property type="entry name" value="FldB/FldC_alpha/beta"/>
</dbReference>
<accession>N2AMT6</accession>
<dbReference type="STRING" id="1235802.C823_02162"/>
<dbReference type="PANTHER" id="PTHR30548">
    <property type="entry name" value="2-HYDROXYGLUTARYL-COA DEHYDRATASE, D-COMPONENT-RELATED"/>
    <property type="match status" value="1"/>
</dbReference>
<evidence type="ECO:0000256" key="3">
    <source>
        <dbReference type="ARBA" id="ARBA00022723"/>
    </source>
</evidence>
<keyword evidence="4" id="KW-0408">Iron</keyword>
<evidence type="ECO:0000256" key="4">
    <source>
        <dbReference type="ARBA" id="ARBA00023004"/>
    </source>
</evidence>
<dbReference type="Proteomes" id="UP000012589">
    <property type="component" value="Unassembled WGS sequence"/>
</dbReference>
<dbReference type="HOGENOM" id="CLU_049730_0_0_9"/>
<keyword evidence="7" id="KW-1185">Reference proteome</keyword>
<evidence type="ECO:0000313" key="6">
    <source>
        <dbReference type="EMBL" id="EMZ27813.1"/>
    </source>
</evidence>
<gene>
    <name evidence="6" type="ORF">C823_02162</name>
</gene>
<evidence type="ECO:0000256" key="1">
    <source>
        <dbReference type="ARBA" id="ARBA00001966"/>
    </source>
</evidence>
<comment type="similarity">
    <text evidence="2">Belongs to the FldB/FldC dehydratase alpha/beta subunit family.</text>
</comment>
<dbReference type="PATRIC" id="fig|1235802.3.peg.2297"/>
<dbReference type="EMBL" id="AQFT01000067">
    <property type="protein sequence ID" value="EMZ27813.1"/>
    <property type="molecule type" value="Genomic_DNA"/>
</dbReference>
<dbReference type="Gene3D" id="3.40.50.11890">
    <property type="match status" value="1"/>
</dbReference>
<dbReference type="PANTHER" id="PTHR30548:SF4">
    <property type="entry name" value="SUBUNIT OF OXYGEN-SENSITIVE 2-HYDROXYISOCAPROYL-COA DEHYDRATASE"/>
    <property type="match status" value="1"/>
</dbReference>
<evidence type="ECO:0000313" key="7">
    <source>
        <dbReference type="Proteomes" id="UP000012589"/>
    </source>
</evidence>
<comment type="caution">
    <text evidence="6">The sequence shown here is derived from an EMBL/GenBank/DDBJ whole genome shotgun (WGS) entry which is preliminary data.</text>
</comment>
<evidence type="ECO:0008006" key="8">
    <source>
        <dbReference type="Google" id="ProtNLM"/>
    </source>
</evidence>
<dbReference type="GO" id="GO:0016836">
    <property type="term" value="F:hydro-lyase activity"/>
    <property type="evidence" value="ECO:0007669"/>
    <property type="project" value="UniProtKB-ARBA"/>
</dbReference>
<keyword evidence="5" id="KW-0411">Iron-sulfur</keyword>
<dbReference type="eggNOG" id="COG1775">
    <property type="taxonomic scope" value="Bacteria"/>
</dbReference>
<sequence length="386" mass="44925">MEQSMIRLQAQLMKDYYKDFSRYAKGKKPECKIAWVTAFTPVEILEALGMDYYYPESYAAVIAASGKEQELMQECERQHLTADCCSYSCCFEGCVSLEKGPRGIPPKPDVLIATNNQCNTLPNWWNILAQRYHVPLIILDYPGEYVSGDYAYDYVRKQHEDLIFKLEILSGNKLDMSVLDKMIRNSKNSVQAWERIVDEFAVRAIRPTELFDGISFLITARCKEETAQLYVLMQEEFQKYSMADLTLTPVFWLGYPLWYHKDRYLSEIFDGFRMVGSNYITWWNLDYSGDTPLERLFQAYNYTFLNLKQNSRTKKLMECIKRSKAAGTVTLRNKSCKCDFVSARNIGLPQAELEIDMIDRMYLDTGKARRQMELLKEAICIVSELI</sequence>
<protein>
    <recommendedName>
        <fullName evidence="8">Benzoyl-CoA reductase, subunit B</fullName>
    </recommendedName>
</protein>
<keyword evidence="3" id="KW-0479">Metal-binding</keyword>
<comment type="cofactor">
    <cofactor evidence="1">
        <name>[4Fe-4S] cluster</name>
        <dbReference type="ChEBI" id="CHEBI:49883"/>
    </cofactor>
</comment>
<reference evidence="6 7" key="1">
    <citation type="journal article" date="2014" name="Genome Announc.">
        <title>Draft genome sequences of the altered schaedler flora, a defined bacterial community from gnotobiotic mice.</title>
        <authorList>
            <person name="Wannemuehler M.J."/>
            <person name="Overstreet A.M."/>
            <person name="Ward D.V."/>
            <person name="Phillips G.J."/>
        </authorList>
    </citation>
    <scope>NUCLEOTIDE SEQUENCE [LARGE SCALE GENOMIC DNA]</scope>
    <source>
        <strain evidence="6 7">ASF492</strain>
    </source>
</reference>
<evidence type="ECO:0000256" key="2">
    <source>
        <dbReference type="ARBA" id="ARBA00005806"/>
    </source>
</evidence>
<dbReference type="Pfam" id="PF06050">
    <property type="entry name" value="HGD-D"/>
    <property type="match status" value="1"/>
</dbReference>
<dbReference type="GO" id="GO:0046872">
    <property type="term" value="F:metal ion binding"/>
    <property type="evidence" value="ECO:0007669"/>
    <property type="project" value="UniProtKB-KW"/>
</dbReference>
<proteinExistence type="inferred from homology"/>
<name>N2AMT6_9FIRM</name>
<evidence type="ECO:0000256" key="5">
    <source>
        <dbReference type="ARBA" id="ARBA00023014"/>
    </source>
</evidence>
<dbReference type="AlphaFoldDB" id="N2AMT6"/>
<organism evidence="6 7">
    <name type="scientific">Eubacterium plexicaudatum ASF492</name>
    <dbReference type="NCBI Taxonomy" id="1235802"/>
    <lineage>
        <taxon>Bacteria</taxon>
        <taxon>Bacillati</taxon>
        <taxon>Bacillota</taxon>
        <taxon>Clostridia</taxon>
        <taxon>Eubacteriales</taxon>
        <taxon>Eubacteriaceae</taxon>
        <taxon>Eubacterium</taxon>
    </lineage>
</organism>